<protein>
    <submittedName>
        <fullName evidence="1">Uncharacterized protein</fullName>
    </submittedName>
</protein>
<accession>A0A2X3TE73</accession>
<evidence type="ECO:0000313" key="2">
    <source>
        <dbReference type="Proteomes" id="UP000269903"/>
    </source>
</evidence>
<name>A0A2X3TE73_STRSZ</name>
<dbReference type="AlphaFoldDB" id="A0A2X3TE73"/>
<organism evidence="1 2">
    <name type="scientific">Streptococcus equi subsp. zooepidemicus</name>
    <dbReference type="NCBI Taxonomy" id="40041"/>
    <lineage>
        <taxon>Bacteria</taxon>
        <taxon>Bacillati</taxon>
        <taxon>Bacillota</taxon>
        <taxon>Bacilli</taxon>
        <taxon>Lactobacillales</taxon>
        <taxon>Streptococcaceae</taxon>
        <taxon>Streptococcus</taxon>
    </lineage>
</organism>
<sequence length="39" mass="4379">MVISDSSYNELAEQLCNVEPSKAKSNDVVQYDLDKQETS</sequence>
<evidence type="ECO:0000313" key="1">
    <source>
        <dbReference type="EMBL" id="VEF09124.1"/>
    </source>
</evidence>
<dbReference type="EMBL" id="LR134317">
    <property type="protein sequence ID" value="VEF09124.1"/>
    <property type="molecule type" value="Genomic_DNA"/>
</dbReference>
<proteinExistence type="predicted"/>
<reference evidence="1 2" key="1">
    <citation type="submission" date="2018-12" db="EMBL/GenBank/DDBJ databases">
        <authorList>
            <consortium name="Pathogen Informatics"/>
        </authorList>
    </citation>
    <scope>NUCLEOTIDE SEQUENCE [LARGE SCALE GENOMIC DNA]</scope>
    <source>
        <strain evidence="1 2">NCTC6180</strain>
    </source>
</reference>
<dbReference type="Proteomes" id="UP000269903">
    <property type="component" value="Chromosome"/>
</dbReference>
<gene>
    <name evidence="1" type="ORF">NCTC6180_01754</name>
</gene>